<evidence type="ECO:0000313" key="5">
    <source>
        <dbReference type="Proteomes" id="UP000193560"/>
    </source>
</evidence>
<dbReference type="OrthoDB" id="79452at2759"/>
<dbReference type="InterPro" id="IPR051025">
    <property type="entry name" value="RhoGAP"/>
</dbReference>
<name>A0A1X2IMZ6_9FUNG</name>
<dbReference type="EMBL" id="MCGE01000008">
    <property type="protein sequence ID" value="ORZ18634.1"/>
    <property type="molecule type" value="Genomic_DNA"/>
</dbReference>
<dbReference type="InterPro" id="IPR008936">
    <property type="entry name" value="Rho_GTPase_activation_prot"/>
</dbReference>
<dbReference type="GO" id="GO:0007165">
    <property type="term" value="P:signal transduction"/>
    <property type="evidence" value="ECO:0007669"/>
    <property type="project" value="InterPro"/>
</dbReference>
<organism evidence="4 5">
    <name type="scientific">Absidia repens</name>
    <dbReference type="NCBI Taxonomy" id="90262"/>
    <lineage>
        <taxon>Eukaryota</taxon>
        <taxon>Fungi</taxon>
        <taxon>Fungi incertae sedis</taxon>
        <taxon>Mucoromycota</taxon>
        <taxon>Mucoromycotina</taxon>
        <taxon>Mucoromycetes</taxon>
        <taxon>Mucorales</taxon>
        <taxon>Cunninghamellaceae</taxon>
        <taxon>Absidia</taxon>
    </lineage>
</organism>
<feature type="region of interest" description="Disordered" evidence="2">
    <location>
        <begin position="446"/>
        <end position="512"/>
    </location>
</feature>
<dbReference type="PANTHER" id="PTHR15228:SF25">
    <property type="entry name" value="F-BAR DOMAIN-CONTAINING PROTEIN"/>
    <property type="match status" value="1"/>
</dbReference>
<keyword evidence="5" id="KW-1185">Reference proteome</keyword>
<feature type="compositionally biased region" description="Low complexity" evidence="2">
    <location>
        <begin position="389"/>
        <end position="403"/>
    </location>
</feature>
<feature type="compositionally biased region" description="Low complexity" evidence="2">
    <location>
        <begin position="455"/>
        <end position="498"/>
    </location>
</feature>
<gene>
    <name evidence="4" type="ORF">BCR42DRAFT_411315</name>
</gene>
<accession>A0A1X2IMZ6</accession>
<dbReference type="PANTHER" id="PTHR15228">
    <property type="entry name" value="SPERMATHECAL PHYSIOLOGY VARIANT"/>
    <property type="match status" value="1"/>
</dbReference>
<dbReference type="Proteomes" id="UP000193560">
    <property type="component" value="Unassembled WGS sequence"/>
</dbReference>
<feature type="domain" description="Rho-GAP" evidence="3">
    <location>
        <begin position="48"/>
        <end position="269"/>
    </location>
</feature>
<comment type="caution">
    <text evidence="4">The sequence shown here is derived from an EMBL/GenBank/DDBJ whole genome shotgun (WGS) entry which is preliminary data.</text>
</comment>
<evidence type="ECO:0000313" key="4">
    <source>
        <dbReference type="EMBL" id="ORZ18634.1"/>
    </source>
</evidence>
<evidence type="ECO:0000256" key="1">
    <source>
        <dbReference type="ARBA" id="ARBA00022468"/>
    </source>
</evidence>
<dbReference type="AlphaFoldDB" id="A0A1X2IMZ6"/>
<keyword evidence="1" id="KW-0343">GTPase activation</keyword>
<dbReference type="GO" id="GO:0005096">
    <property type="term" value="F:GTPase activator activity"/>
    <property type="evidence" value="ECO:0007669"/>
    <property type="project" value="UniProtKB-KW"/>
</dbReference>
<evidence type="ECO:0000259" key="3">
    <source>
        <dbReference type="PROSITE" id="PS50238"/>
    </source>
</evidence>
<dbReference type="STRING" id="90262.A0A1X2IMZ6"/>
<dbReference type="Gene3D" id="1.10.555.10">
    <property type="entry name" value="Rho GTPase activation protein"/>
    <property type="match status" value="1"/>
</dbReference>
<feature type="compositionally biased region" description="Acidic residues" evidence="2">
    <location>
        <begin position="366"/>
        <end position="375"/>
    </location>
</feature>
<dbReference type="CDD" id="cd00159">
    <property type="entry name" value="RhoGAP"/>
    <property type="match status" value="1"/>
</dbReference>
<sequence length="526" mass="59580">MKDRDHDQVDKKRQKNPLAFFFRHKPYFLCGGNYKSEVPFMIKGIFGAPLECAAQCGTLTPYGLSVPDPVNRCFTEILTRGLRVEGLFRLSGAAMEVEQLQEQFDQPPTYGKYLDLTKNDIHAITSLVKKYLRHLPDPVIPTAYHQQFLQLQVDWKHGDRDLVFEWARMIKNEFPTTHYHVMHYIILVVSWIQHYQHLNLMNPEALAVVLAPICSGLEKNISIGSGNKSLAGDSKWLRGGNGNQYYYQQQQQQQQPLQQHLLESVDQIVAANLKWTTVWTLLIQHHDILLDYWRPTDSNGGNYHYTAAADLGARGRSGLGSNPIFWQRHSVPSSSIESGIDTPLPWTQSTMTVPEEDMMMSSVNHDDDDDDDDKDNDTQQMITDRPVGASPSLPPTAAAPVTSGSDERYGVIVMRKQQNYRRRHLPGVAKDDEHIYLYDTPLPPLPIPELHSRHTTTNDNADGDTDNTVTDGTTSGYNINNNHKTITSSSNNSSNSNSKNKKKRFILRRPKSIASLQPRVKTSSLF</sequence>
<feature type="region of interest" description="Disordered" evidence="2">
    <location>
        <begin position="361"/>
        <end position="404"/>
    </location>
</feature>
<feature type="compositionally biased region" description="Basic residues" evidence="2">
    <location>
        <begin position="499"/>
        <end position="511"/>
    </location>
</feature>
<dbReference type="SMART" id="SM00324">
    <property type="entry name" value="RhoGAP"/>
    <property type="match status" value="1"/>
</dbReference>
<proteinExistence type="predicted"/>
<dbReference type="PROSITE" id="PS50238">
    <property type="entry name" value="RHOGAP"/>
    <property type="match status" value="1"/>
</dbReference>
<evidence type="ECO:0000256" key="2">
    <source>
        <dbReference type="SAM" id="MobiDB-lite"/>
    </source>
</evidence>
<reference evidence="4 5" key="1">
    <citation type="submission" date="2016-07" db="EMBL/GenBank/DDBJ databases">
        <title>Pervasive Adenine N6-methylation of Active Genes in Fungi.</title>
        <authorList>
            <consortium name="DOE Joint Genome Institute"/>
            <person name="Mondo S.J."/>
            <person name="Dannebaum R.O."/>
            <person name="Kuo R.C."/>
            <person name="Labutti K."/>
            <person name="Haridas S."/>
            <person name="Kuo A."/>
            <person name="Salamov A."/>
            <person name="Ahrendt S.R."/>
            <person name="Lipzen A."/>
            <person name="Sullivan W."/>
            <person name="Andreopoulos W.B."/>
            <person name="Clum A."/>
            <person name="Lindquist E."/>
            <person name="Daum C."/>
            <person name="Ramamoorthy G.K."/>
            <person name="Gryganskyi A."/>
            <person name="Culley D."/>
            <person name="Magnuson J.K."/>
            <person name="James T.Y."/>
            <person name="O'Malley M.A."/>
            <person name="Stajich J.E."/>
            <person name="Spatafora J.W."/>
            <person name="Visel A."/>
            <person name="Grigoriev I.V."/>
        </authorList>
    </citation>
    <scope>NUCLEOTIDE SEQUENCE [LARGE SCALE GENOMIC DNA]</scope>
    <source>
        <strain evidence="4 5">NRRL 1336</strain>
    </source>
</reference>
<dbReference type="Pfam" id="PF00620">
    <property type="entry name" value="RhoGAP"/>
    <property type="match status" value="1"/>
</dbReference>
<dbReference type="SUPFAM" id="SSF48350">
    <property type="entry name" value="GTPase activation domain, GAP"/>
    <property type="match status" value="1"/>
</dbReference>
<protein>
    <submittedName>
        <fullName evidence="4">Rho GTPase activation protein</fullName>
    </submittedName>
</protein>
<dbReference type="InterPro" id="IPR000198">
    <property type="entry name" value="RhoGAP_dom"/>
</dbReference>